<name>A0A7J5DT77_NOCSI</name>
<dbReference type="AlphaFoldDB" id="A0A7J5DT77"/>
<dbReference type="Proteomes" id="UP000449906">
    <property type="component" value="Unassembled WGS sequence"/>
</dbReference>
<evidence type="ECO:0000313" key="1">
    <source>
        <dbReference type="EMBL" id="KAB2808358.1"/>
    </source>
</evidence>
<comment type="caution">
    <text evidence="1">The sequence shown here is derived from an EMBL/GenBank/DDBJ whole genome shotgun (WGS) entry which is preliminary data.</text>
</comment>
<sequence length="557" mass="58652">MSTADDDAPDDHENGPAPVLDLDALEELTDERAAALERTAQSASNAVARAVLPEAFESVKAARALTTGVMTPELLASTKRMTELLARSALPSTLDMKRWTEVLAGIQASTTIKAALEDSAFGHTNTLLKSQLAETIGRSASERAAFSVTSGLSIADSMTSTFKNLMTETSGIGLIGRADLVESLGQTTKVLSAANFDMAPYKSLAGGFNKALATQIDVSSIRAAIGQTETARRMAEGILDSNIGRARSLAMQQLVATSGIADLIGSDKMMASWRQSLLSEATARSLIGTIALPSANPDLLRDIVGINAATARVVGRYAEQNRALMLAPAHSARPTRELRALLAGLSATPDLNELTFASRASRGVAGIAAADLMMSDGVIDNEAAELLEAEIVDPWLTGPEATRDALFSRLEGLDPHVPDLLRGAWAQVVEGGPAATSMASHAVQEAIDRTLRAAAPNELVLKLFLAGHLPKNAVYEKDGERMPTRSGRIAAALHERNPTQAKVVAAQAKALSASVSYLCENLQSGKHASTGSVGLVRTWLVSVEATLTQLLYEPGDR</sequence>
<organism evidence="1 2">
    <name type="scientific">Nocardioides simplex</name>
    <name type="common">Arthrobacter simplex</name>
    <dbReference type="NCBI Taxonomy" id="2045"/>
    <lineage>
        <taxon>Bacteria</taxon>
        <taxon>Bacillati</taxon>
        <taxon>Actinomycetota</taxon>
        <taxon>Actinomycetes</taxon>
        <taxon>Propionibacteriales</taxon>
        <taxon>Nocardioidaceae</taxon>
        <taxon>Pimelobacter</taxon>
    </lineage>
</organism>
<accession>A0A7J5DT77</accession>
<protein>
    <submittedName>
        <fullName evidence="1">Uncharacterized protein</fullName>
    </submittedName>
</protein>
<proteinExistence type="predicted"/>
<reference evidence="1 2" key="1">
    <citation type="submission" date="2019-09" db="EMBL/GenBank/DDBJ databases">
        <title>Pimelobacter sp. isolated from Paulinella.</title>
        <authorList>
            <person name="Jeong S.E."/>
        </authorList>
    </citation>
    <scope>NUCLEOTIDE SEQUENCE [LARGE SCALE GENOMIC DNA]</scope>
    <source>
        <strain evidence="1 2">Pch-N</strain>
    </source>
</reference>
<dbReference type="RefSeq" id="WP_151582038.1">
    <property type="nucleotide sequence ID" value="NZ_WBVM01000003.1"/>
</dbReference>
<dbReference type="EMBL" id="WBVM01000003">
    <property type="protein sequence ID" value="KAB2808358.1"/>
    <property type="molecule type" value="Genomic_DNA"/>
</dbReference>
<evidence type="ECO:0000313" key="2">
    <source>
        <dbReference type="Proteomes" id="UP000449906"/>
    </source>
</evidence>
<gene>
    <name evidence="1" type="ORF">F9L07_22860</name>
</gene>